<proteinExistence type="predicted"/>
<dbReference type="Proteomes" id="UP000790787">
    <property type="component" value="Chromosome 14"/>
</dbReference>
<keyword evidence="1" id="KW-1185">Reference proteome</keyword>
<sequence>MPPMTHRTITVYLHGYCVPPMNDGASCDAWYRFSVLGRRIRLSGVPSRLGELSRRIYGRGARSAIVGNDIFAIGSYLTDMNTTADTAYPHLLKHYKRRYDPVWEIVADAGSFPRKFPFVASIGRELYVLSGRHCHYPGFNQNTVPRRCGQVYHVDQHFWRIIPHHNDFTHYDKAILLDRIDARPTTVCVFYCLERGQIMFYYMITGNIHHSAGHTSLAVFYDLYYEDAEFWDFNDIVGLDHVQDFDPLISASIYGQPVFRENAFFWLGYDLRVYAYSLDERRWFTSPPASFGLDDVSISPLLLGMRNRRFMAVITLSDHLIAASTFIVSREENDLRVIVEAVETFPILDPNFRLLRAMLEYGEAKY</sequence>
<reference evidence="1" key="1">
    <citation type="journal article" date="2014" name="Nat. Commun.">
        <title>The tobacco genome sequence and its comparison with those of tomato and potato.</title>
        <authorList>
            <person name="Sierro N."/>
            <person name="Battey J.N."/>
            <person name="Ouadi S."/>
            <person name="Bakaher N."/>
            <person name="Bovet L."/>
            <person name="Willig A."/>
            <person name="Goepfert S."/>
            <person name="Peitsch M.C."/>
            <person name="Ivanov N.V."/>
        </authorList>
    </citation>
    <scope>NUCLEOTIDE SEQUENCE [LARGE SCALE GENOMIC DNA]</scope>
</reference>
<organism evidence="1 2">
    <name type="scientific">Nicotiana tabacum</name>
    <name type="common">Common tobacco</name>
    <dbReference type="NCBI Taxonomy" id="4097"/>
    <lineage>
        <taxon>Eukaryota</taxon>
        <taxon>Viridiplantae</taxon>
        <taxon>Streptophyta</taxon>
        <taxon>Embryophyta</taxon>
        <taxon>Tracheophyta</taxon>
        <taxon>Spermatophyta</taxon>
        <taxon>Magnoliopsida</taxon>
        <taxon>eudicotyledons</taxon>
        <taxon>Gunneridae</taxon>
        <taxon>Pentapetalae</taxon>
        <taxon>asterids</taxon>
        <taxon>lamiids</taxon>
        <taxon>Solanales</taxon>
        <taxon>Solanaceae</taxon>
        <taxon>Nicotianoideae</taxon>
        <taxon>Nicotianeae</taxon>
        <taxon>Nicotiana</taxon>
    </lineage>
</organism>
<dbReference type="KEGG" id="nta:107764228"/>
<evidence type="ECO:0000313" key="2">
    <source>
        <dbReference type="RefSeq" id="XP_016438269.1"/>
    </source>
</evidence>
<evidence type="ECO:0000313" key="1">
    <source>
        <dbReference type="Proteomes" id="UP000790787"/>
    </source>
</evidence>
<dbReference type="OrthoDB" id="10268775at2759"/>
<dbReference type="AlphaFoldDB" id="A0A1S3XES5"/>
<dbReference type="PaxDb" id="4097-A0A1S3XES5"/>
<reference evidence="2" key="2">
    <citation type="submission" date="2025-08" db="UniProtKB">
        <authorList>
            <consortium name="RefSeq"/>
        </authorList>
    </citation>
    <scope>IDENTIFICATION</scope>
    <source>
        <tissue evidence="2">Leaf</tissue>
    </source>
</reference>
<protein>
    <submittedName>
        <fullName evidence="2">Uncharacterized protein LOC107764228</fullName>
    </submittedName>
</protein>
<name>A0A1S3XES5_TOBAC</name>
<gene>
    <name evidence="2" type="primary">LOC107764228</name>
</gene>
<dbReference type="GeneID" id="107764228"/>
<dbReference type="RefSeq" id="XP_016438269.1">
    <property type="nucleotide sequence ID" value="XM_016582783.2"/>
</dbReference>
<accession>A0A1S3XES5</accession>
<dbReference type="RefSeq" id="XP_016438269.1">
    <property type="nucleotide sequence ID" value="XM_016582783.1"/>
</dbReference>